<dbReference type="EMBL" id="JANPWB010000010">
    <property type="protein sequence ID" value="KAJ1137392.1"/>
    <property type="molecule type" value="Genomic_DNA"/>
</dbReference>
<evidence type="ECO:0000313" key="2">
    <source>
        <dbReference type="EMBL" id="KAJ1137392.1"/>
    </source>
</evidence>
<name>A0AAV7QCS9_PLEWA</name>
<feature type="compositionally biased region" description="Polar residues" evidence="1">
    <location>
        <begin position="50"/>
        <end position="61"/>
    </location>
</feature>
<reference evidence="2" key="1">
    <citation type="journal article" date="2022" name="bioRxiv">
        <title>Sequencing and chromosome-scale assembly of the giantPleurodeles waltlgenome.</title>
        <authorList>
            <person name="Brown T."/>
            <person name="Elewa A."/>
            <person name="Iarovenko S."/>
            <person name="Subramanian E."/>
            <person name="Araus A.J."/>
            <person name="Petzold A."/>
            <person name="Susuki M."/>
            <person name="Suzuki K.-i.T."/>
            <person name="Hayashi T."/>
            <person name="Toyoda A."/>
            <person name="Oliveira C."/>
            <person name="Osipova E."/>
            <person name="Leigh N.D."/>
            <person name="Simon A."/>
            <person name="Yun M.H."/>
        </authorList>
    </citation>
    <scope>NUCLEOTIDE SEQUENCE</scope>
    <source>
        <strain evidence="2">20211129_DDA</strain>
        <tissue evidence="2">Liver</tissue>
    </source>
</reference>
<protein>
    <submittedName>
        <fullName evidence="2">Uncharacterized protein</fullName>
    </submittedName>
</protein>
<accession>A0AAV7QCS9</accession>
<dbReference type="AlphaFoldDB" id="A0AAV7QCS9"/>
<evidence type="ECO:0000256" key="1">
    <source>
        <dbReference type="SAM" id="MobiDB-lite"/>
    </source>
</evidence>
<organism evidence="2 3">
    <name type="scientific">Pleurodeles waltl</name>
    <name type="common">Iberian ribbed newt</name>
    <dbReference type="NCBI Taxonomy" id="8319"/>
    <lineage>
        <taxon>Eukaryota</taxon>
        <taxon>Metazoa</taxon>
        <taxon>Chordata</taxon>
        <taxon>Craniata</taxon>
        <taxon>Vertebrata</taxon>
        <taxon>Euteleostomi</taxon>
        <taxon>Amphibia</taxon>
        <taxon>Batrachia</taxon>
        <taxon>Caudata</taxon>
        <taxon>Salamandroidea</taxon>
        <taxon>Salamandridae</taxon>
        <taxon>Pleurodelinae</taxon>
        <taxon>Pleurodeles</taxon>
    </lineage>
</organism>
<keyword evidence="3" id="KW-1185">Reference proteome</keyword>
<sequence>MNAPSGDRLSPHHDLGQKPVAQDDRPEMRGMQLPRTRRAHDQALKAHNAQLANLTAKTLSTKAIPEPPKREGVRT</sequence>
<feature type="region of interest" description="Disordered" evidence="1">
    <location>
        <begin position="1"/>
        <end position="75"/>
    </location>
</feature>
<dbReference type="Proteomes" id="UP001066276">
    <property type="component" value="Chromosome 6"/>
</dbReference>
<feature type="compositionally biased region" description="Basic and acidic residues" evidence="1">
    <location>
        <begin position="9"/>
        <end position="28"/>
    </location>
</feature>
<proteinExistence type="predicted"/>
<gene>
    <name evidence="2" type="ORF">NDU88_003799</name>
</gene>
<evidence type="ECO:0000313" key="3">
    <source>
        <dbReference type="Proteomes" id="UP001066276"/>
    </source>
</evidence>
<comment type="caution">
    <text evidence="2">The sequence shown here is derived from an EMBL/GenBank/DDBJ whole genome shotgun (WGS) entry which is preliminary data.</text>
</comment>